<sequence length="79" mass="8897">MARGPGDSADDPSHLRQLSHEATEDIEFDGSCIPKGWRCYRRPAWTHMDPKDILDLDKFKPSRFESQAPPYSFVAFGGG</sequence>
<evidence type="ECO:0000256" key="3">
    <source>
        <dbReference type="SAM" id="MobiDB-lite"/>
    </source>
</evidence>
<dbReference type="SUPFAM" id="SSF48264">
    <property type="entry name" value="Cytochrome P450"/>
    <property type="match status" value="1"/>
</dbReference>
<dbReference type="GO" id="GO:0016125">
    <property type="term" value="P:sterol metabolic process"/>
    <property type="evidence" value="ECO:0007669"/>
    <property type="project" value="TreeGrafter"/>
</dbReference>
<dbReference type="GO" id="GO:0004497">
    <property type="term" value="F:monooxygenase activity"/>
    <property type="evidence" value="ECO:0007669"/>
    <property type="project" value="InterPro"/>
</dbReference>
<organism evidence="4 5">
    <name type="scientific">Miscanthus lutarioriparius</name>
    <dbReference type="NCBI Taxonomy" id="422564"/>
    <lineage>
        <taxon>Eukaryota</taxon>
        <taxon>Viridiplantae</taxon>
        <taxon>Streptophyta</taxon>
        <taxon>Embryophyta</taxon>
        <taxon>Tracheophyta</taxon>
        <taxon>Spermatophyta</taxon>
        <taxon>Magnoliopsida</taxon>
        <taxon>Liliopsida</taxon>
        <taxon>Poales</taxon>
        <taxon>Poaceae</taxon>
        <taxon>PACMAD clade</taxon>
        <taxon>Panicoideae</taxon>
        <taxon>Andropogonodae</taxon>
        <taxon>Andropogoneae</taxon>
        <taxon>Saccharinae</taxon>
        <taxon>Miscanthus</taxon>
    </lineage>
</organism>
<dbReference type="EMBL" id="CAJGYO010000003">
    <property type="protein sequence ID" value="CAD6217871.1"/>
    <property type="molecule type" value="Genomic_DNA"/>
</dbReference>
<dbReference type="InterPro" id="IPR001128">
    <property type="entry name" value="Cyt_P450"/>
</dbReference>
<evidence type="ECO:0000313" key="4">
    <source>
        <dbReference type="EMBL" id="CAD6217871.1"/>
    </source>
</evidence>
<dbReference type="InterPro" id="IPR036396">
    <property type="entry name" value="Cyt_P450_sf"/>
</dbReference>
<comment type="caution">
    <text evidence="4">The sequence shown here is derived from an EMBL/GenBank/DDBJ whole genome shotgun (WGS) entry which is preliminary data.</text>
</comment>
<feature type="compositionally biased region" description="Basic and acidic residues" evidence="3">
    <location>
        <begin position="11"/>
        <end position="22"/>
    </location>
</feature>
<dbReference type="Pfam" id="PF00067">
    <property type="entry name" value="p450"/>
    <property type="match status" value="1"/>
</dbReference>
<accession>A0A811N4Q6</accession>
<gene>
    <name evidence="4" type="ORF">NCGR_LOCUS11823</name>
</gene>
<dbReference type="OrthoDB" id="3945418at2759"/>
<dbReference type="Proteomes" id="UP000604825">
    <property type="component" value="Unassembled WGS sequence"/>
</dbReference>
<dbReference type="GO" id="GO:0020037">
    <property type="term" value="F:heme binding"/>
    <property type="evidence" value="ECO:0007669"/>
    <property type="project" value="InterPro"/>
</dbReference>
<evidence type="ECO:0000313" key="5">
    <source>
        <dbReference type="Proteomes" id="UP000604825"/>
    </source>
</evidence>
<dbReference type="Gene3D" id="1.10.630.10">
    <property type="entry name" value="Cytochrome P450"/>
    <property type="match status" value="1"/>
</dbReference>
<name>A0A811N4Q6_9POAL</name>
<keyword evidence="5" id="KW-1185">Reference proteome</keyword>
<keyword evidence="2" id="KW-0408">Iron</keyword>
<dbReference type="GO" id="GO:0005506">
    <property type="term" value="F:iron ion binding"/>
    <property type="evidence" value="ECO:0007669"/>
    <property type="project" value="InterPro"/>
</dbReference>
<dbReference type="AlphaFoldDB" id="A0A811N4Q6"/>
<proteinExistence type="predicted"/>
<feature type="region of interest" description="Disordered" evidence="3">
    <location>
        <begin position="1"/>
        <end position="22"/>
    </location>
</feature>
<keyword evidence="1" id="KW-0479">Metal-binding</keyword>
<reference evidence="4" key="1">
    <citation type="submission" date="2020-10" db="EMBL/GenBank/DDBJ databases">
        <authorList>
            <person name="Han B."/>
            <person name="Lu T."/>
            <person name="Zhao Q."/>
            <person name="Huang X."/>
            <person name="Zhao Y."/>
        </authorList>
    </citation>
    <scope>NUCLEOTIDE SEQUENCE</scope>
</reference>
<protein>
    <submittedName>
        <fullName evidence="4">Uncharacterized protein</fullName>
    </submittedName>
</protein>
<dbReference type="PANTHER" id="PTHR24286:SF217">
    <property type="entry name" value="OS07G0520300 PROTEIN"/>
    <property type="match status" value="1"/>
</dbReference>
<dbReference type="GO" id="GO:0016705">
    <property type="term" value="F:oxidoreductase activity, acting on paired donors, with incorporation or reduction of molecular oxygen"/>
    <property type="evidence" value="ECO:0007669"/>
    <property type="project" value="InterPro"/>
</dbReference>
<evidence type="ECO:0000256" key="2">
    <source>
        <dbReference type="ARBA" id="ARBA00023004"/>
    </source>
</evidence>
<dbReference type="PANTHER" id="PTHR24286">
    <property type="entry name" value="CYTOCHROME P450 26"/>
    <property type="match status" value="1"/>
</dbReference>
<evidence type="ECO:0000256" key="1">
    <source>
        <dbReference type="ARBA" id="ARBA00022723"/>
    </source>
</evidence>